<sequence>MTDKTDIDNVRYSFETQEFFQRQIEEAINTLINEKNKENNKAFTWFLGN</sequence>
<reference evidence="1" key="1">
    <citation type="journal article" date="2010" name="ISME J.">
        <title>Metagenome of the Mediterranean deep chlorophyll maximum studied by direct and fosmid library 454 pyrosequencing.</title>
        <authorList>
            <person name="Ghai R."/>
            <person name="Martin-Cuadrado A.B."/>
            <person name="Molto A.G."/>
            <person name="Heredia I.G."/>
            <person name="Cabrera R."/>
            <person name="Martin J."/>
            <person name="Verdu M."/>
            <person name="Deschamps P."/>
            <person name="Moreira D."/>
            <person name="Lopez-Garcia P."/>
            <person name="Mira A."/>
            <person name="Rodriguez-Valera F."/>
        </authorList>
    </citation>
    <scope>NUCLEOTIDE SEQUENCE</scope>
</reference>
<evidence type="ECO:0000313" key="1">
    <source>
        <dbReference type="EMBL" id="ADD96571.1"/>
    </source>
</evidence>
<dbReference type="AlphaFoldDB" id="D6PLH0"/>
<organism evidence="1">
    <name type="scientific">uncultured organism MedDCM-OCT-S11-C359</name>
    <dbReference type="NCBI Taxonomy" id="743661"/>
    <lineage>
        <taxon>unclassified sequences</taxon>
        <taxon>environmental samples</taxon>
    </lineage>
</organism>
<name>D6PLH0_9ZZZZ</name>
<proteinExistence type="predicted"/>
<accession>D6PLH0</accession>
<dbReference type="EMBL" id="GU943148">
    <property type="protein sequence ID" value="ADD96571.1"/>
    <property type="molecule type" value="Genomic_DNA"/>
</dbReference>
<protein>
    <submittedName>
        <fullName evidence="1">Uncharacterized protein</fullName>
    </submittedName>
</protein>